<reference evidence="6" key="1">
    <citation type="journal article" date="2019" name="Int. J. Syst. Evol. Microbiol.">
        <title>The Global Catalogue of Microorganisms (GCM) 10K type strain sequencing project: providing services to taxonomists for standard genome sequencing and annotation.</title>
        <authorList>
            <consortium name="The Broad Institute Genomics Platform"/>
            <consortium name="The Broad Institute Genome Sequencing Center for Infectious Disease"/>
            <person name="Wu L."/>
            <person name="Ma J."/>
        </authorList>
    </citation>
    <scope>NUCLEOTIDE SEQUENCE [LARGE SCALE GENOMIC DNA]</scope>
    <source>
        <strain evidence="6">CGMCC 1.13718</strain>
    </source>
</reference>
<keyword evidence="2" id="KW-0680">Restriction system</keyword>
<name>A0ABV9TBZ3_9GAMM</name>
<dbReference type="SUPFAM" id="SSF116734">
    <property type="entry name" value="DNA methylase specificity domain"/>
    <property type="match status" value="2"/>
</dbReference>
<proteinExistence type="inferred from homology"/>
<evidence type="ECO:0000313" key="5">
    <source>
        <dbReference type="EMBL" id="MFC4892244.1"/>
    </source>
</evidence>
<dbReference type="InterPro" id="IPR044946">
    <property type="entry name" value="Restrct_endonuc_typeI_TRD_sf"/>
</dbReference>
<keyword evidence="3" id="KW-0238">DNA-binding</keyword>
<comment type="caution">
    <text evidence="5">The sequence shown here is derived from an EMBL/GenBank/DDBJ whole genome shotgun (WGS) entry which is preliminary data.</text>
</comment>
<evidence type="ECO:0000313" key="6">
    <source>
        <dbReference type="Proteomes" id="UP001595926"/>
    </source>
</evidence>
<dbReference type="Proteomes" id="UP001595926">
    <property type="component" value="Unassembled WGS sequence"/>
</dbReference>
<dbReference type="PANTHER" id="PTHR30408:SF13">
    <property type="entry name" value="TYPE I RESTRICTION ENZYME HINDI SPECIFICITY SUBUNIT"/>
    <property type="match status" value="1"/>
</dbReference>
<feature type="domain" description="Type I restriction modification DNA specificity" evidence="4">
    <location>
        <begin position="28"/>
        <end position="208"/>
    </location>
</feature>
<keyword evidence="6" id="KW-1185">Reference proteome</keyword>
<dbReference type="EC" id="3.1.21.-" evidence="5"/>
<protein>
    <submittedName>
        <fullName evidence="5">Restriction endonuclease subunit S</fullName>
        <ecNumber evidence="5">3.1.21.-</ecNumber>
    </submittedName>
</protein>
<dbReference type="InterPro" id="IPR052021">
    <property type="entry name" value="Type-I_RS_S_subunit"/>
</dbReference>
<dbReference type="PANTHER" id="PTHR30408">
    <property type="entry name" value="TYPE-1 RESTRICTION ENZYME ECOKI SPECIFICITY PROTEIN"/>
    <property type="match status" value="1"/>
</dbReference>
<evidence type="ECO:0000256" key="1">
    <source>
        <dbReference type="ARBA" id="ARBA00010923"/>
    </source>
</evidence>
<keyword evidence="5" id="KW-0378">Hydrolase</keyword>
<dbReference type="Gene3D" id="3.90.220.20">
    <property type="entry name" value="DNA methylase specificity domains"/>
    <property type="match status" value="2"/>
</dbReference>
<keyword evidence="5" id="KW-0540">Nuclease</keyword>
<evidence type="ECO:0000259" key="4">
    <source>
        <dbReference type="Pfam" id="PF01420"/>
    </source>
</evidence>
<dbReference type="RefSeq" id="WP_119329664.1">
    <property type="nucleotide sequence ID" value="NZ_JBHSJH010000002.1"/>
</dbReference>
<dbReference type="GO" id="GO:0004519">
    <property type="term" value="F:endonuclease activity"/>
    <property type="evidence" value="ECO:0007669"/>
    <property type="project" value="UniProtKB-KW"/>
</dbReference>
<dbReference type="GO" id="GO:0016787">
    <property type="term" value="F:hydrolase activity"/>
    <property type="evidence" value="ECO:0007669"/>
    <property type="project" value="UniProtKB-KW"/>
</dbReference>
<comment type="similarity">
    <text evidence="1">Belongs to the type-I restriction system S methylase family.</text>
</comment>
<accession>A0ABV9TBZ3</accession>
<gene>
    <name evidence="5" type="ORF">ACFPDQ_04190</name>
</gene>
<organism evidence="5 6">
    <name type="scientific">Pseudofrancisella aestuarii</name>
    <dbReference type="NCBI Taxonomy" id="2670347"/>
    <lineage>
        <taxon>Bacteria</taxon>
        <taxon>Pseudomonadati</taxon>
        <taxon>Pseudomonadota</taxon>
        <taxon>Gammaproteobacteria</taxon>
        <taxon>Thiotrichales</taxon>
        <taxon>Francisellaceae</taxon>
        <taxon>Pseudofrancisella</taxon>
    </lineage>
</organism>
<keyword evidence="5" id="KW-0255">Endonuclease</keyword>
<feature type="domain" description="Type I restriction modification DNA specificity" evidence="4">
    <location>
        <begin position="235"/>
        <end position="399"/>
    </location>
</feature>
<dbReference type="InterPro" id="IPR000055">
    <property type="entry name" value="Restrct_endonuc_typeI_TRD"/>
</dbReference>
<dbReference type="CDD" id="cd17517">
    <property type="entry name" value="RMtype1_S_EcoKI_StySPI-TRD2-CR2_like"/>
    <property type="match status" value="1"/>
</dbReference>
<dbReference type="EMBL" id="JBHSJH010000002">
    <property type="protein sequence ID" value="MFC4892244.1"/>
    <property type="molecule type" value="Genomic_DNA"/>
</dbReference>
<evidence type="ECO:0000256" key="3">
    <source>
        <dbReference type="ARBA" id="ARBA00023125"/>
    </source>
</evidence>
<evidence type="ECO:0000256" key="2">
    <source>
        <dbReference type="ARBA" id="ARBA00022747"/>
    </source>
</evidence>
<dbReference type="Pfam" id="PF01420">
    <property type="entry name" value="Methylase_S"/>
    <property type="match status" value="2"/>
</dbReference>
<sequence>MKKNNSQLSTLNSQLNKPKLRFKEFSGEWEKSPLGHYFSFKNGINATKEQYGKGYKFINVLDIINNNIITHEKIIGSVGVSESIFNKNIVEYGDILFQRSSEVREEAGQSNVYLDKEKPATFGGFVIRGKAKRKYYPEFVHYMLKTNIARKEITTKSNGSTRYNVGQETLSEVNIYIPSISEQQKIASFLTSVDKKIELLTQKEKLLKEYKKGIMQKIFSQKIRFKADDSSEFPEWVEKKLGDYLIHKSDRNKNFGDSLVLSVSNKKGFITQGEQFDGYEVASKDLSNYKIVNKDDYAYNPSRINVGSIARLKNIDQGVVSPMYVVFKAKETLNNIFFDNLIQTHLFKHLVIVNCSGSVRDSLGFDDMCSFKIKLPCLEEQTKIASFLSAIDSKVEQVTKQLEHTKEFKKGLLQQMFV</sequence>